<dbReference type="Proteomes" id="UP000681131">
    <property type="component" value="Chromosome"/>
</dbReference>
<evidence type="ECO:0000313" key="7">
    <source>
        <dbReference type="Proteomes" id="UP000681131"/>
    </source>
</evidence>
<dbReference type="GO" id="GO:0042781">
    <property type="term" value="F:3'-tRNA processing endoribonuclease activity"/>
    <property type="evidence" value="ECO:0007669"/>
    <property type="project" value="TreeGrafter"/>
</dbReference>
<evidence type="ECO:0000259" key="3">
    <source>
        <dbReference type="Pfam" id="PF00753"/>
    </source>
</evidence>
<dbReference type="Gene3D" id="3.60.15.10">
    <property type="entry name" value="Ribonuclease Z/Hydroxyacylglutathione hydrolase-like"/>
    <property type="match status" value="1"/>
</dbReference>
<dbReference type="Proteomes" id="UP000251120">
    <property type="component" value="Chromosome"/>
</dbReference>
<evidence type="ECO:0000256" key="1">
    <source>
        <dbReference type="ARBA" id="ARBA00022801"/>
    </source>
</evidence>
<dbReference type="AlphaFoldDB" id="A0A2Z4XYE1"/>
<dbReference type="KEGG" id="fad:CDH04_04335"/>
<dbReference type="InterPro" id="IPR036866">
    <property type="entry name" value="RibonucZ/Hydroxyglut_hydro"/>
</dbReference>
<dbReference type="InterPro" id="IPR044094">
    <property type="entry name" value="AtsA-like_MBL-fold"/>
</dbReference>
<dbReference type="OrthoDB" id="9803916at2"/>
<evidence type="ECO:0000313" key="4">
    <source>
        <dbReference type="EMBL" id="AXA33686.1"/>
    </source>
</evidence>
<dbReference type="PANTHER" id="PTHR46018:SF2">
    <property type="entry name" value="ZINC PHOSPHODIESTERASE ELAC PROTEIN 1"/>
    <property type="match status" value="1"/>
</dbReference>
<dbReference type="EMBL" id="CP043424">
    <property type="protein sequence ID" value="QIW11919.1"/>
    <property type="molecule type" value="Genomic_DNA"/>
</dbReference>
<evidence type="ECO:0000313" key="5">
    <source>
        <dbReference type="EMBL" id="QIW11919.1"/>
    </source>
</evidence>
<accession>A0A2Z4XYE1</accession>
<keyword evidence="1 4" id="KW-0378">Hydrolase</keyword>
<reference evidence="4 6" key="1">
    <citation type="submission" date="2017-06" db="EMBL/GenBank/DDBJ databases">
        <title>Complete genome of Francisella adeliensis.</title>
        <authorList>
            <person name="Vallesi A."/>
            <person name="Sjodin A."/>
        </authorList>
    </citation>
    <scope>NUCLEOTIDE SEQUENCE [LARGE SCALE GENOMIC DNA]</scope>
    <source>
        <strain evidence="4 6">FDC440</strain>
    </source>
</reference>
<keyword evidence="7" id="KW-1185">Reference proteome</keyword>
<dbReference type="Pfam" id="PF00753">
    <property type="entry name" value="Lactamase_B"/>
    <property type="match status" value="1"/>
</dbReference>
<feature type="domain" description="Metallo-beta-lactamase" evidence="3">
    <location>
        <begin position="56"/>
        <end position="108"/>
    </location>
</feature>
<dbReference type="CDD" id="cd07719">
    <property type="entry name" value="arylsulfatase_AtsA-like_MBL-fold"/>
    <property type="match status" value="1"/>
</dbReference>
<evidence type="ECO:0000256" key="2">
    <source>
        <dbReference type="SAM" id="SignalP"/>
    </source>
</evidence>
<evidence type="ECO:0000313" key="6">
    <source>
        <dbReference type="Proteomes" id="UP000251120"/>
    </source>
</evidence>
<reference evidence="5 7" key="2">
    <citation type="submission" date="2019-08" db="EMBL/GenBank/DDBJ databases">
        <title>Complete genome sequences of Francisella adeliensis (FSC1325 and FSC1326).</title>
        <authorList>
            <person name="Ohrman C."/>
            <person name="Uneklint I."/>
            <person name="Vallesi A."/>
            <person name="Karlsson L."/>
            <person name="Sjodin A."/>
        </authorList>
    </citation>
    <scope>NUCLEOTIDE SEQUENCE [LARGE SCALE GENOMIC DNA]</scope>
    <source>
        <strain evidence="5 7">FSC1325</strain>
    </source>
</reference>
<dbReference type="EMBL" id="CP021781">
    <property type="protein sequence ID" value="AXA33686.1"/>
    <property type="molecule type" value="Genomic_DNA"/>
</dbReference>
<organism evidence="4 6">
    <name type="scientific">Francisella adeliensis</name>
    <dbReference type="NCBI Taxonomy" id="2007306"/>
    <lineage>
        <taxon>Bacteria</taxon>
        <taxon>Pseudomonadati</taxon>
        <taxon>Pseudomonadota</taxon>
        <taxon>Gammaproteobacteria</taxon>
        <taxon>Thiotrichales</taxon>
        <taxon>Francisellaceae</taxon>
        <taxon>Francisella</taxon>
    </lineage>
</organism>
<name>A0A2Z4XYE1_9GAMM</name>
<gene>
    <name evidence="4" type="ORF">CDH04_04335</name>
    <name evidence="5" type="ORF">FZC43_04340</name>
</gene>
<keyword evidence="2" id="KW-0732">Signal</keyword>
<proteinExistence type="predicted"/>
<dbReference type="PANTHER" id="PTHR46018">
    <property type="entry name" value="ZINC PHOSPHODIESTERASE ELAC PROTEIN 1"/>
    <property type="match status" value="1"/>
</dbReference>
<protein>
    <submittedName>
        <fullName evidence="4">MBL fold metallo-hydrolase</fullName>
    </submittedName>
</protein>
<dbReference type="SUPFAM" id="SSF56281">
    <property type="entry name" value="Metallo-hydrolase/oxidoreductase"/>
    <property type="match status" value="1"/>
</dbReference>
<feature type="chain" id="PRO_5016425430" evidence="2">
    <location>
        <begin position="24"/>
        <end position="327"/>
    </location>
</feature>
<sequence>MKKKLAGLALTSLLMATASNGIAKTSLQCLDKSFTLQLLGSGGPISDDKRASPGAVIWMDGKSKVLVDAGGGTYLRFGQSGARIEDLESINMTHFHADHSADIPAILKGAYFSDRKTDLPFSGPIHGGLFPSATEFLQRVFGKDSGTYAYLHGILTGTDGFPFKLDPVKNIDYTNKTPTKVFSNDEFTIWALGIPKGDVPALAYKIVSKKGTIVVAGSSGHNQPDDFRKAFVDFAKGADVLMMPMPIDENADKASTFLHAKPSTVGKVAAEINPKVLVLSHFLGRGLVLKDQSTKIVKKYYKGQVYEGRDLSCFPVDGIKKESKDEK</sequence>
<dbReference type="InterPro" id="IPR001279">
    <property type="entry name" value="Metallo-B-lactamas"/>
</dbReference>
<feature type="signal peptide" evidence="2">
    <location>
        <begin position="1"/>
        <end position="23"/>
    </location>
</feature>